<organism evidence="2">
    <name type="scientific">viral metagenome</name>
    <dbReference type="NCBI Taxonomy" id="1070528"/>
    <lineage>
        <taxon>unclassified sequences</taxon>
        <taxon>metagenomes</taxon>
        <taxon>organismal metagenomes</taxon>
    </lineage>
</organism>
<dbReference type="Pfam" id="PF19064">
    <property type="entry name" value="DUF5760"/>
    <property type="match status" value="1"/>
</dbReference>
<dbReference type="InterPro" id="IPR043918">
    <property type="entry name" value="DUF5760"/>
</dbReference>
<evidence type="ECO:0000256" key="1">
    <source>
        <dbReference type="SAM" id="Coils"/>
    </source>
</evidence>
<name>A0A6C0C7G5_9ZZZZ</name>
<feature type="coiled-coil region" evidence="1">
    <location>
        <begin position="11"/>
        <end position="38"/>
    </location>
</feature>
<evidence type="ECO:0000313" key="2">
    <source>
        <dbReference type="EMBL" id="QHS99463.1"/>
    </source>
</evidence>
<dbReference type="AlphaFoldDB" id="A0A6C0C7G5"/>
<accession>A0A6C0C7G5</accession>
<sequence length="114" mass="13819">MSEFNNNIIQWMDHDNEIKQYNEKIKELKSKKYTLESNILLHIENNDLKGNIFNLPSYSSKLQYNSNKSYETMTNKYLTEKFTKYFNDPVKAIELLEFLKNERKFEHKVSLKRN</sequence>
<proteinExistence type="predicted"/>
<reference evidence="2" key="1">
    <citation type="journal article" date="2020" name="Nature">
        <title>Giant virus diversity and host interactions through global metagenomics.</title>
        <authorList>
            <person name="Schulz F."/>
            <person name="Roux S."/>
            <person name="Paez-Espino D."/>
            <person name="Jungbluth S."/>
            <person name="Walsh D.A."/>
            <person name="Denef V.J."/>
            <person name="McMahon K.D."/>
            <person name="Konstantinidis K.T."/>
            <person name="Eloe-Fadrosh E.A."/>
            <person name="Kyrpides N.C."/>
            <person name="Woyke T."/>
        </authorList>
    </citation>
    <scope>NUCLEOTIDE SEQUENCE</scope>
    <source>
        <strain evidence="2">GVMAG-M-3300020187-37</strain>
    </source>
</reference>
<protein>
    <submittedName>
        <fullName evidence="2">Uncharacterized protein</fullName>
    </submittedName>
</protein>
<dbReference type="EMBL" id="MN739344">
    <property type="protein sequence ID" value="QHS99463.1"/>
    <property type="molecule type" value="Genomic_DNA"/>
</dbReference>
<keyword evidence="1" id="KW-0175">Coiled coil</keyword>